<dbReference type="InterPro" id="IPR050309">
    <property type="entry name" value="Type-B_Carboxylest/Lipase"/>
</dbReference>
<dbReference type="InterPro" id="IPR002018">
    <property type="entry name" value="CarbesteraseB"/>
</dbReference>
<reference evidence="2 3" key="1">
    <citation type="submission" date="2020-03" db="EMBL/GenBank/DDBJ databases">
        <title>Draft Genome Sequence of Cudoniella acicularis.</title>
        <authorList>
            <person name="Buettner E."/>
            <person name="Kellner H."/>
        </authorList>
    </citation>
    <scope>NUCLEOTIDE SEQUENCE [LARGE SCALE GENOMIC DNA]</scope>
    <source>
        <strain evidence="2 3">DSM 108380</strain>
    </source>
</reference>
<name>A0A8H4RHC4_9HELO</name>
<evidence type="ECO:0000313" key="2">
    <source>
        <dbReference type="EMBL" id="KAF4628731.1"/>
    </source>
</evidence>
<keyword evidence="3" id="KW-1185">Reference proteome</keyword>
<dbReference type="Proteomes" id="UP000566819">
    <property type="component" value="Unassembled WGS sequence"/>
</dbReference>
<dbReference type="AlphaFoldDB" id="A0A8H4RHC4"/>
<feature type="domain" description="Carboxylesterase type B" evidence="1">
    <location>
        <begin position="45"/>
        <end position="143"/>
    </location>
</feature>
<dbReference type="PANTHER" id="PTHR11559">
    <property type="entry name" value="CARBOXYLESTERASE"/>
    <property type="match status" value="1"/>
</dbReference>
<evidence type="ECO:0000259" key="1">
    <source>
        <dbReference type="Pfam" id="PF00135"/>
    </source>
</evidence>
<dbReference type="InterPro" id="IPR029058">
    <property type="entry name" value="AB_hydrolase_fold"/>
</dbReference>
<dbReference type="SUPFAM" id="SSF53474">
    <property type="entry name" value="alpha/beta-Hydrolases"/>
    <property type="match status" value="1"/>
</dbReference>
<dbReference type="EMBL" id="JAAMPI010000770">
    <property type="protein sequence ID" value="KAF4628731.1"/>
    <property type="molecule type" value="Genomic_DNA"/>
</dbReference>
<dbReference type="OrthoDB" id="408631at2759"/>
<dbReference type="PROSITE" id="PS00941">
    <property type="entry name" value="CARBOXYLESTERASE_B_2"/>
    <property type="match status" value="1"/>
</dbReference>
<protein>
    <recommendedName>
        <fullName evidence="1">Carboxylesterase type B domain-containing protein</fullName>
    </recommendedName>
</protein>
<dbReference type="Gene3D" id="3.40.50.1820">
    <property type="entry name" value="alpha/beta hydrolase"/>
    <property type="match status" value="2"/>
</dbReference>
<evidence type="ECO:0000313" key="3">
    <source>
        <dbReference type="Proteomes" id="UP000566819"/>
    </source>
</evidence>
<dbReference type="Pfam" id="PF00135">
    <property type="entry name" value="COesterase"/>
    <property type="match status" value="1"/>
</dbReference>
<comment type="caution">
    <text evidence="2">The sequence shown here is derived from an EMBL/GenBank/DDBJ whole genome shotgun (WGS) entry which is preliminary data.</text>
</comment>
<dbReference type="InterPro" id="IPR019819">
    <property type="entry name" value="Carboxylesterase_B_CS"/>
</dbReference>
<accession>A0A8H4RHC4</accession>
<gene>
    <name evidence="2" type="ORF">G7Y89_g9423</name>
</gene>
<proteinExistence type="predicted"/>
<sequence>MRFFGKLELIATSFEFAAVQATALPVIDLGYVVQQATLNSSGPSPLLTFSNVRYGAPPVGNLRFAAPIAPQTANRTINNGQQFVTCPQAILTWVIRAAEYVDHNTPATATVTATASALTIPPPSDTMFEDCLFLDVVLPEEIYNSKYAVAKRASQNGTMVDCGDSKGAPSSYQISSLLTKAITQSPAFQPITDTQQTTTFEETLGLASRYADTPITTLAQLKARLRDFHLWSCRRWKLYPSISVIAARNANEGILFMDPTIQNSTAFTTLVGKLIPDAGADTIAYVSNAVYPPIFNGSYPYSTQNERAQLITEKFAIVCNSYFLASGATEGNAWKNIFAVPPGLHSIDIPYTFFNGDTSTPNEVGGGTVNATIAAVLQDVIGDFVLTDTLNEKSVPKSEPYGSGKAFDMNVTDLGSSLNDPDQNERCKYWQTVSWF</sequence>
<organism evidence="2 3">
    <name type="scientific">Cudoniella acicularis</name>
    <dbReference type="NCBI Taxonomy" id="354080"/>
    <lineage>
        <taxon>Eukaryota</taxon>
        <taxon>Fungi</taxon>
        <taxon>Dikarya</taxon>
        <taxon>Ascomycota</taxon>
        <taxon>Pezizomycotina</taxon>
        <taxon>Leotiomycetes</taxon>
        <taxon>Helotiales</taxon>
        <taxon>Tricladiaceae</taxon>
        <taxon>Cudoniella</taxon>
    </lineage>
</organism>